<comment type="caution">
    <text evidence="1">The sequence shown here is derived from an EMBL/GenBank/DDBJ whole genome shotgun (WGS) entry which is preliminary data.</text>
</comment>
<evidence type="ECO:0000313" key="2">
    <source>
        <dbReference type="Proteomes" id="UP000822688"/>
    </source>
</evidence>
<gene>
    <name evidence="1" type="ORF">KC19_6G093800</name>
</gene>
<organism evidence="1 2">
    <name type="scientific">Ceratodon purpureus</name>
    <name type="common">Fire moss</name>
    <name type="synonym">Dicranum purpureum</name>
    <dbReference type="NCBI Taxonomy" id="3225"/>
    <lineage>
        <taxon>Eukaryota</taxon>
        <taxon>Viridiplantae</taxon>
        <taxon>Streptophyta</taxon>
        <taxon>Embryophyta</taxon>
        <taxon>Bryophyta</taxon>
        <taxon>Bryophytina</taxon>
        <taxon>Bryopsida</taxon>
        <taxon>Dicranidae</taxon>
        <taxon>Pseudoditrichales</taxon>
        <taxon>Ditrichaceae</taxon>
        <taxon>Ceratodon</taxon>
    </lineage>
</organism>
<dbReference type="Proteomes" id="UP000822688">
    <property type="component" value="Chromosome 6"/>
</dbReference>
<reference evidence="1 2" key="1">
    <citation type="submission" date="2020-06" db="EMBL/GenBank/DDBJ databases">
        <title>WGS assembly of Ceratodon purpureus strain R40.</title>
        <authorList>
            <person name="Carey S.B."/>
            <person name="Jenkins J."/>
            <person name="Shu S."/>
            <person name="Lovell J.T."/>
            <person name="Sreedasyam A."/>
            <person name="Maumus F."/>
            <person name="Tiley G.P."/>
            <person name="Fernandez-Pozo N."/>
            <person name="Barry K."/>
            <person name="Chen C."/>
            <person name="Wang M."/>
            <person name="Lipzen A."/>
            <person name="Daum C."/>
            <person name="Saski C.A."/>
            <person name="Payton A.C."/>
            <person name="Mcbreen J.C."/>
            <person name="Conrad R.E."/>
            <person name="Kollar L.M."/>
            <person name="Olsson S."/>
            <person name="Huttunen S."/>
            <person name="Landis J.B."/>
            <person name="Wickett N.J."/>
            <person name="Johnson M.G."/>
            <person name="Rensing S.A."/>
            <person name="Grimwood J."/>
            <person name="Schmutz J."/>
            <person name="Mcdaniel S.F."/>
        </authorList>
    </citation>
    <scope>NUCLEOTIDE SEQUENCE [LARGE SCALE GENOMIC DNA]</scope>
    <source>
        <strain evidence="1 2">R40</strain>
    </source>
</reference>
<dbReference type="EMBL" id="CM026427">
    <property type="protein sequence ID" value="KAG0569486.1"/>
    <property type="molecule type" value="Genomic_DNA"/>
</dbReference>
<keyword evidence="2" id="KW-1185">Reference proteome</keyword>
<dbReference type="AlphaFoldDB" id="A0A8T0HCD0"/>
<accession>A0A8T0HCD0</accession>
<proteinExistence type="predicted"/>
<evidence type="ECO:0000313" key="1">
    <source>
        <dbReference type="EMBL" id="KAG0569486.1"/>
    </source>
</evidence>
<name>A0A8T0HCD0_CERPU</name>
<protein>
    <submittedName>
        <fullName evidence="1">Uncharacterized protein</fullName>
    </submittedName>
</protein>
<sequence>MFRYFWEGMWESVGGFRGMRCLCRTRGGIRQSRVDGMEIVSCERGCWLPLSGRRRWEFVTTVSPGHLGVWFGYCLGLFRDASEFSRYVFGFTPLLTSLSIWMSTW</sequence>